<sequence>MMPLSGRQAERLRDRLPTAEEVAAYTLLFSVIWGVLVLLFVGCLP</sequence>
<evidence type="ECO:0000256" key="1">
    <source>
        <dbReference type="SAM" id="Phobius"/>
    </source>
</evidence>
<feature type="transmembrane region" description="Helical" evidence="1">
    <location>
        <begin position="22"/>
        <end position="44"/>
    </location>
</feature>
<evidence type="ECO:0000313" key="2">
    <source>
        <dbReference type="EMBL" id="GEC65233.1"/>
    </source>
</evidence>
<accession>A0ABQ0SIZ1</accession>
<gene>
    <name evidence="2" type="ORF">GHA01_30820</name>
</gene>
<dbReference type="Proteomes" id="UP000319478">
    <property type="component" value="Unassembled WGS sequence"/>
</dbReference>
<comment type="caution">
    <text evidence="2">The sequence shown here is derived from an EMBL/GenBank/DDBJ whole genome shotgun (WGS) entry which is preliminary data.</text>
</comment>
<keyword evidence="1" id="KW-0812">Transmembrane</keyword>
<protein>
    <submittedName>
        <fullName evidence="2">Uncharacterized protein</fullName>
    </submittedName>
</protein>
<dbReference type="EMBL" id="BJNN01000186">
    <property type="protein sequence ID" value="GEC65233.1"/>
    <property type="molecule type" value="Genomic_DNA"/>
</dbReference>
<keyword evidence="1" id="KW-0472">Membrane</keyword>
<name>A0ABQ0SIZ1_NOVHA</name>
<proteinExistence type="predicted"/>
<keyword evidence="1" id="KW-1133">Transmembrane helix</keyword>
<organism evidence="2 3">
    <name type="scientific">Novacetimonas hansenii</name>
    <name type="common">Komagataeibacter hansenii</name>
    <dbReference type="NCBI Taxonomy" id="436"/>
    <lineage>
        <taxon>Bacteria</taxon>
        <taxon>Pseudomonadati</taxon>
        <taxon>Pseudomonadota</taxon>
        <taxon>Alphaproteobacteria</taxon>
        <taxon>Acetobacterales</taxon>
        <taxon>Acetobacteraceae</taxon>
        <taxon>Novacetimonas</taxon>
    </lineage>
</organism>
<reference evidence="2 3" key="1">
    <citation type="submission" date="2019-06" db="EMBL/GenBank/DDBJ databases">
        <title>Whole genome shotgun sequence of Komagataeibacter hansenii NBRC 14820.</title>
        <authorList>
            <person name="Hosoyama A."/>
            <person name="Uohara A."/>
            <person name="Ohji S."/>
            <person name="Ichikawa N."/>
        </authorList>
    </citation>
    <scope>NUCLEOTIDE SEQUENCE [LARGE SCALE GENOMIC DNA]</scope>
    <source>
        <strain evidence="2 3">NBRC 14820</strain>
    </source>
</reference>
<keyword evidence="3" id="KW-1185">Reference proteome</keyword>
<evidence type="ECO:0000313" key="3">
    <source>
        <dbReference type="Proteomes" id="UP000319478"/>
    </source>
</evidence>